<dbReference type="Pfam" id="PF00004">
    <property type="entry name" value="AAA"/>
    <property type="match status" value="1"/>
</dbReference>
<dbReference type="Proteomes" id="UP001239994">
    <property type="component" value="Unassembled WGS sequence"/>
</dbReference>
<dbReference type="PROSITE" id="PS50096">
    <property type="entry name" value="IQ"/>
    <property type="match status" value="1"/>
</dbReference>
<dbReference type="SUPFAM" id="SSF52540">
    <property type="entry name" value="P-loop containing nucleoside triphosphate hydrolases"/>
    <property type="match status" value="1"/>
</dbReference>
<comment type="caution">
    <text evidence="3">The sequence shown here is derived from an EMBL/GenBank/DDBJ whole genome shotgun (WGS) entry which is preliminary data.</text>
</comment>
<dbReference type="EMBL" id="JAROKS010000012">
    <property type="protein sequence ID" value="KAK1798716.1"/>
    <property type="molecule type" value="Genomic_DNA"/>
</dbReference>
<dbReference type="InterPro" id="IPR000048">
    <property type="entry name" value="IQ_motif_EF-hand-BS"/>
</dbReference>
<evidence type="ECO:0000259" key="2">
    <source>
        <dbReference type="Pfam" id="PF00004"/>
    </source>
</evidence>
<dbReference type="PANTHER" id="PTHR14690">
    <property type="entry name" value="IQ MOTIF CONTAINING WITH AAA DOMAIN 1"/>
    <property type="match status" value="1"/>
</dbReference>
<feature type="compositionally biased region" description="Basic and acidic residues" evidence="1">
    <location>
        <begin position="912"/>
        <end position="928"/>
    </location>
</feature>
<evidence type="ECO:0000256" key="1">
    <source>
        <dbReference type="SAM" id="MobiDB-lite"/>
    </source>
</evidence>
<feature type="compositionally biased region" description="Low complexity" evidence="1">
    <location>
        <begin position="895"/>
        <end position="904"/>
    </location>
</feature>
<dbReference type="InterPro" id="IPR003959">
    <property type="entry name" value="ATPase_AAA_core"/>
</dbReference>
<proteinExistence type="predicted"/>
<organism evidence="3 4">
    <name type="scientific">Electrophorus voltai</name>
    <dbReference type="NCBI Taxonomy" id="2609070"/>
    <lineage>
        <taxon>Eukaryota</taxon>
        <taxon>Metazoa</taxon>
        <taxon>Chordata</taxon>
        <taxon>Craniata</taxon>
        <taxon>Vertebrata</taxon>
        <taxon>Euteleostomi</taxon>
        <taxon>Actinopterygii</taxon>
        <taxon>Neopterygii</taxon>
        <taxon>Teleostei</taxon>
        <taxon>Ostariophysi</taxon>
        <taxon>Gymnotiformes</taxon>
        <taxon>Gymnotoidei</taxon>
        <taxon>Gymnotidae</taxon>
        <taxon>Electrophorus</taxon>
    </lineage>
</organism>
<dbReference type="Gene3D" id="3.40.50.300">
    <property type="entry name" value="P-loop containing nucleotide triphosphate hydrolases"/>
    <property type="match status" value="1"/>
</dbReference>
<keyword evidence="4" id="KW-1185">Reference proteome</keyword>
<name>A0AAD8ZIF3_9TELE</name>
<dbReference type="PANTHER" id="PTHR14690:SF11">
    <property type="entry name" value="IQ AND AAA DOMAIN-CONTAINING PROTEIN 1 ISOFORM X1"/>
    <property type="match status" value="1"/>
</dbReference>
<dbReference type="InterPro" id="IPR027417">
    <property type="entry name" value="P-loop_NTPase"/>
</dbReference>
<dbReference type="CDD" id="cd23767">
    <property type="entry name" value="IQCD"/>
    <property type="match status" value="1"/>
</dbReference>
<dbReference type="AlphaFoldDB" id="A0AAD8ZIF3"/>
<reference evidence="3" key="1">
    <citation type="submission" date="2023-03" db="EMBL/GenBank/DDBJ databases">
        <title>Electrophorus voltai genome.</title>
        <authorList>
            <person name="Bian C."/>
        </authorList>
    </citation>
    <scope>NUCLEOTIDE SEQUENCE</scope>
    <source>
        <strain evidence="3">CB-2022</strain>
        <tissue evidence="3">Muscle</tissue>
    </source>
</reference>
<evidence type="ECO:0000313" key="4">
    <source>
        <dbReference type="Proteomes" id="UP001239994"/>
    </source>
</evidence>
<protein>
    <recommendedName>
        <fullName evidence="2">ATPase AAA-type core domain-containing protein</fullName>
    </recommendedName>
</protein>
<dbReference type="Pfam" id="PF00612">
    <property type="entry name" value="IQ"/>
    <property type="match status" value="1"/>
</dbReference>
<dbReference type="GO" id="GO:0016887">
    <property type="term" value="F:ATP hydrolysis activity"/>
    <property type="evidence" value="ECO:0007669"/>
    <property type="project" value="InterPro"/>
</dbReference>
<feature type="region of interest" description="Disordered" evidence="1">
    <location>
        <begin position="890"/>
        <end position="935"/>
    </location>
</feature>
<feature type="compositionally biased region" description="Basic and acidic residues" evidence="1">
    <location>
        <begin position="412"/>
        <end position="422"/>
    </location>
</feature>
<feature type="compositionally biased region" description="Basic residues" evidence="1">
    <location>
        <begin position="550"/>
        <end position="575"/>
    </location>
</feature>
<feature type="region of interest" description="Disordered" evidence="1">
    <location>
        <begin position="395"/>
        <end position="441"/>
    </location>
</feature>
<feature type="region of interest" description="Disordered" evidence="1">
    <location>
        <begin position="545"/>
        <end position="580"/>
    </location>
</feature>
<evidence type="ECO:0000313" key="3">
    <source>
        <dbReference type="EMBL" id="KAK1798716.1"/>
    </source>
</evidence>
<dbReference type="GO" id="GO:0005524">
    <property type="term" value="F:ATP binding"/>
    <property type="evidence" value="ECO:0007669"/>
    <property type="project" value="InterPro"/>
</dbReference>
<accession>A0AAD8ZIF3</accession>
<feature type="domain" description="ATPase AAA-type core" evidence="2">
    <location>
        <begin position="660"/>
        <end position="781"/>
    </location>
</feature>
<dbReference type="InterPro" id="IPR052267">
    <property type="entry name" value="N-DRC_Component"/>
</dbReference>
<dbReference type="Gene3D" id="1.10.8.60">
    <property type="match status" value="1"/>
</dbReference>
<gene>
    <name evidence="3" type="ORF">P4O66_007004</name>
</gene>
<sequence length="935" mass="107925">MHHYSALLSSYGRMWAEAQGALDELLEDEAPTVQPPPQKDHLQVFQTLASFYLRYLQIFRALEAVYDQLVHPQKRRTVRHVLEGVMGRLVELKNDMVDLEASEFHYFDDMLQDLKMTPEDLEVPIPRYFVRERMKVLKQREKMLAHILAKREQLYPEPVRSKHPTAPGKAYTFIARVLYIVLKPYLYSKMSDGAVTFRRDAACRVSQVPVQTMSMERAVRVLQVSERARQGRLRAHFMKQITEQERRRQSHEGCGPCMPHPQLAATLIQKVWRGYRQRKKTSKERLDEMIFLGMVAPRPPVSSPAEKRAWQAERSRRQVQEQHEAEYQQALVNLKESVRSVDGPDIKATLQDQIRQWFLKCRDATGSFPDFPSVEDGGSASIFAEKTPEQVAAELAAKQEEKEEKKKKKSKGKPDKRAGKDRKEKKKEKKRGEVSTELSKNISKNVRMHNWKNVHVSAVACELGVLGGDAEDGWTMRPSGFLSTVSEGAKLYREVWQARDECYNFPQRFDPQLVREEKRQEVEEEIRLQVDELMKQELETLRMVVDRDKGRTKKMSNKTQKKKKKKGQKKKKKKGKDPTADRTIESLYEELVMEGVLVRTMNIKMSEYLEEYSYLATSLRQRAVEPMPSLSDVRQLVTLYGVLPLGSQSVHERGPLIRSLLLAGPTGVGKKTLLHALCTETGANLFQLSRANLVGKYPGRSGVQLLLHMVFKVARQLQPSVIWIEDAEKTFYKKVPKQEKELEPRRLKRDLPKMVKSIKAEDRILLVGTSCRPFDADHRALCKVYRKIVLIPRPDYASRLTFWRELLMTRGAQLGPTLDLSSLAKVTDGYTPGHILRAAQSVLSVRRLSEQVRRPLTAVEFLQPLARQDPVYKEEEEAFKAWYSRTPLGKRRARANASNPAAMPRTRKKKSGKDLKNRRQERVKNGTRDRRKKTK</sequence>